<feature type="transmembrane region" description="Helical" evidence="6">
    <location>
        <begin position="21"/>
        <end position="43"/>
    </location>
</feature>
<evidence type="ECO:0000313" key="7">
    <source>
        <dbReference type="EMBL" id="CAE4618627.1"/>
    </source>
</evidence>
<evidence type="ECO:0000256" key="2">
    <source>
        <dbReference type="ARBA" id="ARBA00022980"/>
    </source>
</evidence>
<dbReference type="GO" id="GO:0006412">
    <property type="term" value="P:translation"/>
    <property type="evidence" value="ECO:0007669"/>
    <property type="project" value="InterPro"/>
</dbReference>
<keyword evidence="6" id="KW-0812">Transmembrane</keyword>
<dbReference type="GO" id="GO:1990904">
    <property type="term" value="C:ribonucleoprotein complex"/>
    <property type="evidence" value="ECO:0007669"/>
    <property type="project" value="UniProtKB-KW"/>
</dbReference>
<name>A0A7S4RNM0_9DINO</name>
<dbReference type="InterPro" id="IPR000473">
    <property type="entry name" value="Ribosomal_bL36"/>
</dbReference>
<sequence>MAADAESQRLMRRSGRPSGRAAAALLLAAAAAAVFLTFTPAFLPPPMDLPVPQAASKAPAAAERDSGDGLAQWWEETASVDLPLLGAKLRRGMDQGVRGAAEALAGIDKVVRGLDQNPQLLPVGAGQSPEASDAASAILEPVTKLYMKYMHSIKPRCKDCQLVIRWGRVWRLCKTRRHLARQPGTSHYKRKIHRHKGFKTGPSR</sequence>
<comment type="similarity">
    <text evidence="1 4">Belongs to the bacterial ribosomal protein bL36 family.</text>
</comment>
<dbReference type="InterPro" id="IPR035977">
    <property type="entry name" value="Ribosomal_bL36_sp"/>
</dbReference>
<dbReference type="GO" id="GO:0005840">
    <property type="term" value="C:ribosome"/>
    <property type="evidence" value="ECO:0007669"/>
    <property type="project" value="UniProtKB-KW"/>
</dbReference>
<keyword evidence="6" id="KW-0472">Membrane</keyword>
<dbReference type="AlphaFoldDB" id="A0A7S4RNM0"/>
<evidence type="ECO:0000256" key="5">
    <source>
        <dbReference type="SAM" id="MobiDB-lite"/>
    </source>
</evidence>
<evidence type="ECO:0000256" key="4">
    <source>
        <dbReference type="RuleBase" id="RU000570"/>
    </source>
</evidence>
<protein>
    <recommendedName>
        <fullName evidence="4">Ribosomal protein</fullName>
    </recommendedName>
</protein>
<gene>
    <name evidence="7" type="ORF">AMON00008_LOCUS37418</name>
</gene>
<accession>A0A7S4RNM0</accession>
<organism evidence="7">
    <name type="scientific">Alexandrium monilatum</name>
    <dbReference type="NCBI Taxonomy" id="311494"/>
    <lineage>
        <taxon>Eukaryota</taxon>
        <taxon>Sar</taxon>
        <taxon>Alveolata</taxon>
        <taxon>Dinophyceae</taxon>
        <taxon>Gonyaulacales</taxon>
        <taxon>Pyrocystaceae</taxon>
        <taxon>Alexandrium</taxon>
    </lineage>
</organism>
<keyword evidence="6" id="KW-1133">Transmembrane helix</keyword>
<reference evidence="7" key="1">
    <citation type="submission" date="2021-01" db="EMBL/GenBank/DDBJ databases">
        <authorList>
            <person name="Corre E."/>
            <person name="Pelletier E."/>
            <person name="Niang G."/>
            <person name="Scheremetjew M."/>
            <person name="Finn R."/>
            <person name="Kale V."/>
            <person name="Holt S."/>
            <person name="Cochrane G."/>
            <person name="Meng A."/>
            <person name="Brown T."/>
            <person name="Cohen L."/>
        </authorList>
    </citation>
    <scope>NUCLEOTIDE SEQUENCE</scope>
    <source>
        <strain evidence="7">CCMP3105</strain>
    </source>
</reference>
<evidence type="ECO:0000256" key="1">
    <source>
        <dbReference type="ARBA" id="ARBA00007645"/>
    </source>
</evidence>
<dbReference type="NCBIfam" id="TIGR01022">
    <property type="entry name" value="rpmJ_bact"/>
    <property type="match status" value="1"/>
</dbReference>
<proteinExistence type="inferred from homology"/>
<feature type="region of interest" description="Disordered" evidence="5">
    <location>
        <begin position="183"/>
        <end position="204"/>
    </location>
</feature>
<dbReference type="GO" id="GO:0003735">
    <property type="term" value="F:structural constituent of ribosome"/>
    <property type="evidence" value="ECO:0007669"/>
    <property type="project" value="InterPro"/>
</dbReference>
<feature type="compositionally biased region" description="Basic residues" evidence="5">
    <location>
        <begin position="187"/>
        <end position="198"/>
    </location>
</feature>
<dbReference type="SUPFAM" id="SSF57840">
    <property type="entry name" value="Ribosomal protein L36"/>
    <property type="match status" value="1"/>
</dbReference>
<evidence type="ECO:0000256" key="3">
    <source>
        <dbReference type="ARBA" id="ARBA00023274"/>
    </source>
</evidence>
<keyword evidence="3 4" id="KW-0687">Ribonucleoprotein</keyword>
<keyword evidence="2 4" id="KW-0689">Ribosomal protein</keyword>
<evidence type="ECO:0000256" key="6">
    <source>
        <dbReference type="SAM" id="Phobius"/>
    </source>
</evidence>
<dbReference type="Pfam" id="PF00444">
    <property type="entry name" value="Ribosomal_L36"/>
    <property type="match status" value="1"/>
</dbReference>
<dbReference type="EMBL" id="HBNR01053322">
    <property type="protein sequence ID" value="CAE4618627.1"/>
    <property type="molecule type" value="Transcribed_RNA"/>
</dbReference>